<protein>
    <submittedName>
        <fullName evidence="2">CHAP domain-containing protein</fullName>
    </submittedName>
</protein>
<reference evidence="2" key="1">
    <citation type="submission" date="2020-11" db="EMBL/GenBank/DDBJ databases">
        <title>Isolation and identification of active actinomycetes.</title>
        <authorList>
            <person name="Yu B."/>
        </authorList>
    </citation>
    <scope>NUCLEOTIDE SEQUENCE</scope>
    <source>
        <strain evidence="2">NEAU-YB345</strain>
    </source>
</reference>
<accession>A0A931FCX2</accession>
<gene>
    <name evidence="2" type="ORF">I2501_02635</name>
</gene>
<dbReference type="AlphaFoldDB" id="A0A931FCX2"/>
<proteinExistence type="predicted"/>
<dbReference type="Proteomes" id="UP000657385">
    <property type="component" value="Unassembled WGS sequence"/>
</dbReference>
<sequence length="916" mass="91520">MTGRHLPPDAVAGVRAGSIRTATDPGTGTQWAEASFLPATQGAAAVQASFQDGAGTGVFTSADSGRSWRLVGEAGPLACGLGLPQAVRTAWGLAGPACAAHTGTAAMARASTGTDTTADEGIGGSIARIALGQVGLATTPAVTSFNGVDCDPFSTLDGAFSPNSNGCGSDSRFGVENENESWCSDFAKWAWMQAGVTQDVDTLNAGSVSFYAWALQHGQSPTVDGGTAAPGDAVVFFPPGPVNASRFADHVGIVSAVNADGTVDLVDGDFLGPNGITAEYDTHVSLTSWAAGVWGAGEQWVIVQPPSTPQASAPTVSISGPHTAVAGAQVHFDGNAAQVGGTVTQFYWTFGDGRDTNTATRSVDHVFPGPGVYTVTLTATSSLGTATVRTWTVDVSGSSSTVVDVPDPSLWYSARLVDQYLIAPAGDGTLAAETSDGVDWLRQTVPGQPSPVVPAHAPAVASLGWSDPAAADARTPHAFYRAADGTLAETSLGSGGWTTTTLPGSPAPGSAIVAAVVDGDGNAAKGGSLTPEVFFYAADGRLAETVEHQGDWTTSELPGPPVPGAARGSLAIAATGGTAVALFRHAGEGVLTVTQNTSGAWTSERIGSRFPIAHDSALSAVTEATGRVAAFYTDAQGRLTEATSIGHGGWSVTELPGSPAAGTPLTATTALLPSATAVPGSTGATGVEVSYLTASGAPGLTAWDGSSWSAVTLPGTADGLVGVSAYPQYGHPQQVFMTQGSGLSAATSATLGAAPPADWTLSALPSQPSVWPDEVLLYAATPADAATAQSAAAAAGLPASQVTRSFASAWAAGLTGRYLVVAVGAAATDALYFNVCGWSNPSGEDPGATPFYTVAGPLSGPAPADSFENAAAATPAQSAERATDLTYFTVHGTLPPGEPTLPAAAAPTRTCSGTVS</sequence>
<dbReference type="Gene3D" id="2.120.10.70">
    <property type="entry name" value="Fucose-specific lectin"/>
    <property type="match status" value="1"/>
</dbReference>
<feature type="domain" description="PKD" evidence="1">
    <location>
        <begin position="313"/>
        <end position="402"/>
    </location>
</feature>
<keyword evidence="3" id="KW-1185">Reference proteome</keyword>
<dbReference type="InterPro" id="IPR035986">
    <property type="entry name" value="PKD_dom_sf"/>
</dbReference>
<dbReference type="InterPro" id="IPR022409">
    <property type="entry name" value="PKD/Chitinase_dom"/>
</dbReference>
<dbReference type="EMBL" id="JADPRT010000001">
    <property type="protein sequence ID" value="MBF9066936.1"/>
    <property type="molecule type" value="Genomic_DNA"/>
</dbReference>
<evidence type="ECO:0000313" key="2">
    <source>
        <dbReference type="EMBL" id="MBF9066936.1"/>
    </source>
</evidence>
<dbReference type="GO" id="GO:0005975">
    <property type="term" value="P:carbohydrate metabolic process"/>
    <property type="evidence" value="ECO:0007669"/>
    <property type="project" value="UniProtKB-ARBA"/>
</dbReference>
<dbReference type="Pfam" id="PF05257">
    <property type="entry name" value="CHAP"/>
    <property type="match status" value="1"/>
</dbReference>
<dbReference type="SUPFAM" id="SSF49299">
    <property type="entry name" value="PKD domain"/>
    <property type="match status" value="1"/>
</dbReference>
<dbReference type="InterPro" id="IPR000601">
    <property type="entry name" value="PKD_dom"/>
</dbReference>
<evidence type="ECO:0000259" key="1">
    <source>
        <dbReference type="PROSITE" id="PS50093"/>
    </source>
</evidence>
<dbReference type="InterPro" id="IPR013783">
    <property type="entry name" value="Ig-like_fold"/>
</dbReference>
<dbReference type="CDD" id="cd00146">
    <property type="entry name" value="PKD"/>
    <property type="match status" value="1"/>
</dbReference>
<comment type="caution">
    <text evidence="2">The sequence shown here is derived from an EMBL/GenBank/DDBJ whole genome shotgun (WGS) entry which is preliminary data.</text>
</comment>
<dbReference type="RefSeq" id="WP_196192103.1">
    <property type="nucleotide sequence ID" value="NZ_JADPRT010000001.1"/>
</dbReference>
<dbReference type="SMART" id="SM00089">
    <property type="entry name" value="PKD"/>
    <property type="match status" value="1"/>
</dbReference>
<organism evidence="2 3">
    <name type="scientific">Streptacidiphilus fuscans</name>
    <dbReference type="NCBI Taxonomy" id="2789292"/>
    <lineage>
        <taxon>Bacteria</taxon>
        <taxon>Bacillati</taxon>
        <taxon>Actinomycetota</taxon>
        <taxon>Actinomycetes</taxon>
        <taxon>Kitasatosporales</taxon>
        <taxon>Streptomycetaceae</taxon>
        <taxon>Streptacidiphilus</taxon>
    </lineage>
</organism>
<name>A0A931FCX2_9ACTN</name>
<evidence type="ECO:0000313" key="3">
    <source>
        <dbReference type="Proteomes" id="UP000657385"/>
    </source>
</evidence>
<dbReference type="SUPFAM" id="SSF89372">
    <property type="entry name" value="Fucose-specific lectin"/>
    <property type="match status" value="1"/>
</dbReference>
<dbReference type="InterPro" id="IPR007921">
    <property type="entry name" value="CHAP_dom"/>
</dbReference>
<dbReference type="Gene3D" id="2.60.40.10">
    <property type="entry name" value="Immunoglobulins"/>
    <property type="match status" value="1"/>
</dbReference>
<dbReference type="PROSITE" id="PS50093">
    <property type="entry name" value="PKD"/>
    <property type="match status" value="1"/>
</dbReference>
<dbReference type="Pfam" id="PF18911">
    <property type="entry name" value="PKD_4"/>
    <property type="match status" value="1"/>
</dbReference>